<keyword evidence="2" id="KW-1185">Reference proteome</keyword>
<protein>
    <submittedName>
        <fullName evidence="1">Uncharacterized protein</fullName>
    </submittedName>
</protein>
<gene>
    <name evidence="1" type="ORF">SAMN02745116_01985</name>
</gene>
<organism evidence="1 2">
    <name type="scientific">Pilibacter termitis</name>
    <dbReference type="NCBI Taxonomy" id="263852"/>
    <lineage>
        <taxon>Bacteria</taxon>
        <taxon>Bacillati</taxon>
        <taxon>Bacillota</taxon>
        <taxon>Bacilli</taxon>
        <taxon>Lactobacillales</taxon>
        <taxon>Enterococcaceae</taxon>
        <taxon>Pilibacter</taxon>
    </lineage>
</organism>
<proteinExistence type="predicted"/>
<sequence length="101" mass="11587">WDVNRVYMLQKGIKIYLTDWKLIGGVKPTSKLPNGALKNIKEGAKNLPNNIYVREWSDHRVYYIHDGVKQYLTSWNKVGGVKPVLILPDTTLNEFTTGKDI</sequence>
<accession>A0A1T4PYE4</accession>
<dbReference type="Proteomes" id="UP000190328">
    <property type="component" value="Unassembled WGS sequence"/>
</dbReference>
<reference evidence="1 2" key="1">
    <citation type="submission" date="2017-02" db="EMBL/GenBank/DDBJ databases">
        <authorList>
            <person name="Peterson S.W."/>
        </authorList>
    </citation>
    <scope>NUCLEOTIDE SEQUENCE [LARGE SCALE GENOMIC DNA]</scope>
    <source>
        <strain evidence="1 2">ATCC BAA-1030</strain>
    </source>
</reference>
<evidence type="ECO:0000313" key="1">
    <source>
        <dbReference type="EMBL" id="SJZ96346.1"/>
    </source>
</evidence>
<feature type="non-terminal residue" evidence="1">
    <location>
        <position position="1"/>
    </location>
</feature>
<dbReference type="EMBL" id="FUXI01000023">
    <property type="protein sequence ID" value="SJZ96346.1"/>
    <property type="molecule type" value="Genomic_DNA"/>
</dbReference>
<dbReference type="AlphaFoldDB" id="A0A1T4PYE4"/>
<name>A0A1T4PYE4_9ENTE</name>
<dbReference type="RefSeq" id="WP_234984654.1">
    <property type="nucleotide sequence ID" value="NZ_FUXI01000023.1"/>
</dbReference>
<evidence type="ECO:0000313" key="2">
    <source>
        <dbReference type="Proteomes" id="UP000190328"/>
    </source>
</evidence>